<keyword evidence="2" id="KW-1185">Reference proteome</keyword>
<name>A0ABR3EK31_9AGAR</name>
<gene>
    <name evidence="1" type="ORF">V5O48_018841</name>
</gene>
<evidence type="ECO:0000313" key="1">
    <source>
        <dbReference type="EMBL" id="KAL0563233.1"/>
    </source>
</evidence>
<feature type="non-terminal residue" evidence="1">
    <location>
        <position position="1"/>
    </location>
</feature>
<feature type="non-terminal residue" evidence="1">
    <location>
        <position position="69"/>
    </location>
</feature>
<dbReference type="EMBL" id="JBAHYK010003756">
    <property type="protein sequence ID" value="KAL0563233.1"/>
    <property type="molecule type" value="Genomic_DNA"/>
</dbReference>
<reference evidence="1 2" key="1">
    <citation type="submission" date="2024-02" db="EMBL/GenBank/DDBJ databases">
        <title>A draft genome for the cacao thread blight pathogen Marasmius crinis-equi.</title>
        <authorList>
            <person name="Cohen S.P."/>
            <person name="Baruah I.K."/>
            <person name="Amoako-Attah I."/>
            <person name="Bukari Y."/>
            <person name="Meinhardt L.W."/>
            <person name="Bailey B.A."/>
        </authorList>
    </citation>
    <scope>NUCLEOTIDE SEQUENCE [LARGE SCALE GENOMIC DNA]</scope>
    <source>
        <strain evidence="1 2">GH-76</strain>
    </source>
</reference>
<organism evidence="1 2">
    <name type="scientific">Marasmius crinis-equi</name>
    <dbReference type="NCBI Taxonomy" id="585013"/>
    <lineage>
        <taxon>Eukaryota</taxon>
        <taxon>Fungi</taxon>
        <taxon>Dikarya</taxon>
        <taxon>Basidiomycota</taxon>
        <taxon>Agaricomycotina</taxon>
        <taxon>Agaricomycetes</taxon>
        <taxon>Agaricomycetidae</taxon>
        <taxon>Agaricales</taxon>
        <taxon>Marasmiineae</taxon>
        <taxon>Marasmiaceae</taxon>
        <taxon>Marasmius</taxon>
    </lineage>
</organism>
<sequence>LPIKLLPSFLKVSFVTKVYKALRDYQIMRGFDPATAEFARHCGLYKIVYQPVKSSLATTLSRFEELYIT</sequence>
<dbReference type="Proteomes" id="UP001465976">
    <property type="component" value="Unassembled WGS sequence"/>
</dbReference>
<comment type="caution">
    <text evidence="1">The sequence shown here is derived from an EMBL/GenBank/DDBJ whole genome shotgun (WGS) entry which is preliminary data.</text>
</comment>
<accession>A0ABR3EK31</accession>
<proteinExistence type="predicted"/>
<protein>
    <submittedName>
        <fullName evidence="1">Uncharacterized protein</fullName>
    </submittedName>
</protein>
<evidence type="ECO:0000313" key="2">
    <source>
        <dbReference type="Proteomes" id="UP001465976"/>
    </source>
</evidence>